<dbReference type="EMBL" id="CAJNOQ010001430">
    <property type="protein sequence ID" value="CAF0894372.1"/>
    <property type="molecule type" value="Genomic_DNA"/>
</dbReference>
<evidence type="ECO:0000313" key="3">
    <source>
        <dbReference type="EMBL" id="CAF3678004.1"/>
    </source>
</evidence>
<evidence type="ECO:0000256" key="1">
    <source>
        <dbReference type="ARBA" id="ARBA00009024"/>
    </source>
</evidence>
<dbReference type="EMBL" id="CAJOBC010001430">
    <property type="protein sequence ID" value="CAF3678004.1"/>
    <property type="molecule type" value="Genomic_DNA"/>
</dbReference>
<dbReference type="Proteomes" id="UP000663829">
    <property type="component" value="Unassembled WGS sequence"/>
</dbReference>
<organism evidence="2 4">
    <name type="scientific">Didymodactylos carnosus</name>
    <dbReference type="NCBI Taxonomy" id="1234261"/>
    <lineage>
        <taxon>Eukaryota</taxon>
        <taxon>Metazoa</taxon>
        <taxon>Spiralia</taxon>
        <taxon>Gnathifera</taxon>
        <taxon>Rotifera</taxon>
        <taxon>Eurotatoria</taxon>
        <taxon>Bdelloidea</taxon>
        <taxon>Philodinida</taxon>
        <taxon>Philodinidae</taxon>
        <taxon>Didymodactylos</taxon>
    </lineage>
</organism>
<reference evidence="2" key="1">
    <citation type="submission" date="2021-02" db="EMBL/GenBank/DDBJ databases">
        <authorList>
            <person name="Nowell W R."/>
        </authorList>
    </citation>
    <scope>NUCLEOTIDE SEQUENCE</scope>
</reference>
<protein>
    <submittedName>
        <fullName evidence="2">Uncharacterized protein</fullName>
    </submittedName>
</protein>
<dbReference type="Proteomes" id="UP000681722">
    <property type="component" value="Unassembled WGS sequence"/>
</dbReference>
<evidence type="ECO:0000313" key="4">
    <source>
        <dbReference type="Proteomes" id="UP000663829"/>
    </source>
</evidence>
<dbReference type="Pfam" id="PF04749">
    <property type="entry name" value="PLAC8"/>
    <property type="match status" value="1"/>
</dbReference>
<accession>A0A813Z7J6</accession>
<dbReference type="OrthoDB" id="1045822at2759"/>
<dbReference type="InterPro" id="IPR006461">
    <property type="entry name" value="PLAC_motif_containing"/>
</dbReference>
<sequence>MAQQTVLQQPGGTTVVSPFRFEQNWSTGLFNCCDDCGNCCYAFFCQPCFICSLAKTINEPAVSCCCVPNYLTAYRTKVRSVFRIEGDVCNDCMVASCCALCASLQIEAELKHQGLV</sequence>
<dbReference type="AlphaFoldDB" id="A0A813Z7J6"/>
<proteinExistence type="inferred from homology"/>
<name>A0A813Z7J6_9BILA</name>
<evidence type="ECO:0000313" key="2">
    <source>
        <dbReference type="EMBL" id="CAF0894372.1"/>
    </source>
</evidence>
<gene>
    <name evidence="2" type="ORF">GPM918_LOCUS8294</name>
    <name evidence="3" type="ORF">SRO942_LOCUS8294</name>
</gene>
<keyword evidence="4" id="KW-1185">Reference proteome</keyword>
<comment type="caution">
    <text evidence="2">The sequence shown here is derived from an EMBL/GenBank/DDBJ whole genome shotgun (WGS) entry which is preliminary data.</text>
</comment>
<dbReference type="PANTHER" id="PTHR15907">
    <property type="entry name" value="DUF614 FAMILY PROTEIN-RELATED"/>
    <property type="match status" value="1"/>
</dbReference>
<dbReference type="NCBIfam" id="TIGR01571">
    <property type="entry name" value="A_thal_Cys_rich"/>
    <property type="match status" value="1"/>
</dbReference>
<comment type="similarity">
    <text evidence="1">Belongs to the cornifelin family.</text>
</comment>